<proteinExistence type="predicted"/>
<evidence type="ECO:0000313" key="2">
    <source>
        <dbReference type="Proteomes" id="UP000694044"/>
    </source>
</evidence>
<sequence>MQGCDDWERSKSLNWWNHPNANFVMFYEMNTRHDGGKFTLFLLLASRLDFQVLQAVRSIRRLQAKQSPLSATTQSCRQSKLLLKGRNKQTIEGCTKEHLCLSSTRSRPER</sequence>
<dbReference type="EMBL" id="JAGDFM010000544">
    <property type="protein sequence ID" value="KAG7377331.1"/>
    <property type="molecule type" value="Genomic_DNA"/>
</dbReference>
<protein>
    <submittedName>
        <fullName evidence="1">Uncharacterized protein</fullName>
    </submittedName>
</protein>
<comment type="caution">
    <text evidence="1">The sequence shown here is derived from an EMBL/GenBank/DDBJ whole genome shotgun (WGS) entry which is preliminary data.</text>
</comment>
<evidence type="ECO:0000313" key="1">
    <source>
        <dbReference type="EMBL" id="KAG7377331.1"/>
    </source>
</evidence>
<gene>
    <name evidence="1" type="ORF">PHYPSEUDO_011861</name>
</gene>
<reference evidence="1" key="1">
    <citation type="submission" date="2021-02" db="EMBL/GenBank/DDBJ databases">
        <authorList>
            <person name="Palmer J.M."/>
        </authorList>
    </citation>
    <scope>NUCLEOTIDE SEQUENCE</scope>
    <source>
        <strain evidence="1">SCRP734</strain>
    </source>
</reference>
<dbReference type="AlphaFoldDB" id="A0A8T1V8H5"/>
<keyword evidence="2" id="KW-1185">Reference proteome</keyword>
<dbReference type="Proteomes" id="UP000694044">
    <property type="component" value="Unassembled WGS sequence"/>
</dbReference>
<name>A0A8T1V8H5_9STRA</name>
<accession>A0A8T1V8H5</accession>
<organism evidence="1 2">
    <name type="scientific">Phytophthora pseudosyringae</name>
    <dbReference type="NCBI Taxonomy" id="221518"/>
    <lineage>
        <taxon>Eukaryota</taxon>
        <taxon>Sar</taxon>
        <taxon>Stramenopiles</taxon>
        <taxon>Oomycota</taxon>
        <taxon>Peronosporomycetes</taxon>
        <taxon>Peronosporales</taxon>
        <taxon>Peronosporaceae</taxon>
        <taxon>Phytophthora</taxon>
    </lineage>
</organism>